<proteinExistence type="predicted"/>
<evidence type="ECO:0000313" key="3">
    <source>
        <dbReference type="Proteomes" id="UP000184452"/>
    </source>
</evidence>
<dbReference type="PANTHER" id="PTHR47691:SF3">
    <property type="entry name" value="HTH-TYPE TRANSCRIPTIONAL REGULATOR RV0890C-RELATED"/>
    <property type="match status" value="1"/>
</dbReference>
<dbReference type="Gene3D" id="3.40.50.300">
    <property type="entry name" value="P-loop containing nucleotide triphosphate hydrolases"/>
    <property type="match status" value="1"/>
</dbReference>
<evidence type="ECO:0000256" key="1">
    <source>
        <dbReference type="SAM" id="MobiDB-lite"/>
    </source>
</evidence>
<dbReference type="InterPro" id="IPR011990">
    <property type="entry name" value="TPR-like_helical_dom_sf"/>
</dbReference>
<accession>A0A1M6C1J4</accession>
<feature type="region of interest" description="Disordered" evidence="1">
    <location>
        <begin position="1"/>
        <end position="20"/>
    </location>
</feature>
<feature type="region of interest" description="Disordered" evidence="1">
    <location>
        <begin position="35"/>
        <end position="54"/>
    </location>
</feature>
<feature type="compositionally biased region" description="Pro residues" evidence="1">
    <location>
        <begin position="38"/>
        <end position="50"/>
    </location>
</feature>
<dbReference type="Gene3D" id="1.25.40.10">
    <property type="entry name" value="Tetratricopeptide repeat domain"/>
    <property type="match status" value="2"/>
</dbReference>
<name>A0A1M6C1J4_9ACTN</name>
<dbReference type="Proteomes" id="UP000184452">
    <property type="component" value="Unassembled WGS sequence"/>
</dbReference>
<dbReference type="RefSeq" id="WP_245832730.1">
    <property type="nucleotide sequence ID" value="NZ_FQZK01000001.1"/>
</dbReference>
<dbReference type="PANTHER" id="PTHR47691">
    <property type="entry name" value="REGULATOR-RELATED"/>
    <property type="match status" value="1"/>
</dbReference>
<keyword evidence="3" id="KW-1185">Reference proteome</keyword>
<dbReference type="SUPFAM" id="SSF52540">
    <property type="entry name" value="P-loop containing nucleoside triphosphate hydrolases"/>
    <property type="match status" value="1"/>
</dbReference>
<dbReference type="Pfam" id="PF13424">
    <property type="entry name" value="TPR_12"/>
    <property type="match status" value="2"/>
</dbReference>
<reference evidence="2 3" key="1">
    <citation type="submission" date="2016-11" db="EMBL/GenBank/DDBJ databases">
        <authorList>
            <person name="Jaros S."/>
            <person name="Januszkiewicz K."/>
            <person name="Wedrychowicz H."/>
        </authorList>
    </citation>
    <scope>NUCLEOTIDE SEQUENCE [LARGE SCALE GENOMIC DNA]</scope>
    <source>
        <strain evidence="2 3">CGMCC 4.5723</strain>
    </source>
</reference>
<dbReference type="EMBL" id="FQZK01000001">
    <property type="protein sequence ID" value="SHI54870.1"/>
    <property type="molecule type" value="Genomic_DNA"/>
</dbReference>
<dbReference type="SMART" id="SM00028">
    <property type="entry name" value="TPR"/>
    <property type="match status" value="4"/>
</dbReference>
<protein>
    <submittedName>
        <fullName evidence="2">Tetratricopeptide repeat-containing protein</fullName>
    </submittedName>
</protein>
<dbReference type="STRING" id="758803.SAMN05421803_101548"/>
<dbReference type="InterPro" id="IPR019734">
    <property type="entry name" value="TPR_rpt"/>
</dbReference>
<evidence type="ECO:0000313" key="2">
    <source>
        <dbReference type="EMBL" id="SHI54870.1"/>
    </source>
</evidence>
<organism evidence="2 3">
    <name type="scientific">Nocardiopsis flavescens</name>
    <dbReference type="NCBI Taxonomy" id="758803"/>
    <lineage>
        <taxon>Bacteria</taxon>
        <taxon>Bacillati</taxon>
        <taxon>Actinomycetota</taxon>
        <taxon>Actinomycetes</taxon>
        <taxon>Streptosporangiales</taxon>
        <taxon>Nocardiopsidaceae</taxon>
        <taxon>Nocardiopsis</taxon>
    </lineage>
</organism>
<sequence length="704" mass="75220">MTPRDDPGTAANSAGAVSGGTVVQVGALHGDVRLEHPAAPPVPRQLPAPPRHFTDREPEQLRLREALGDPAGRTVVLTGTGGVGKSALALRFLDAAAGEFPDGVLYTDLRGFAEGGPADPADALDAFLRGLGAAPGSIPRDLAGRAAAFRSLTHGRRLAVLVENALSAAQVRVLSPGPGPHLVLVTSRLHLPGLRVDGAGFVDLDPLAEDDAVTLLERMLDDGRTRADPRSARALVRLCGRLPLALRAAAGGLLLRPRQPLSRMADRLSGELRLDGPDGTGEPSVDAVLTASYLLLSPPARRLHRLLGLLPGRDTAPDAAAALAGEDPERAEELLAELVAASLLEETPGGRFAQHDLVRLHAGRRAEREEEPAERERALDRLLHRLLATAAAADRALNPGRWHLAPVFGEPPVRVFATRVRALEWLEGELDVLRACVDLCSRTGRHRWAWEFCECLRTVFTLRKHIDAWEATHLAGLASARALEDPAAQGNVLTALGGLYLTLGDVDRARETHLRALAAWERAGHSLGRASALEDCGVCELARDRPADAVPYFERALEVHTGLGRRRGIALMHRRLGEARRDLGEHGAAAELLGRALEFFTEDAEPYMRTRTLRALAAVHRAAGRPEAAREALAEVLRIAADIGAPAEEAGARVMSADLAQEEGDTARARELLTRALAIHTALSSPEAAVLRRRLASPPYAEGP</sequence>
<dbReference type="SUPFAM" id="SSF48452">
    <property type="entry name" value="TPR-like"/>
    <property type="match status" value="1"/>
</dbReference>
<dbReference type="AlphaFoldDB" id="A0A1M6C1J4"/>
<dbReference type="InterPro" id="IPR027417">
    <property type="entry name" value="P-loop_NTPase"/>
</dbReference>
<gene>
    <name evidence="2" type="ORF">SAMN05421803_101548</name>
</gene>